<dbReference type="AlphaFoldDB" id="A0A075HW53"/>
<protein>
    <submittedName>
        <fullName evidence="1">Uncharacterized protein</fullName>
    </submittedName>
</protein>
<sequence length="343" mass="39017">MKKLFFFFLLFLIASMTIVTIPHNVSAESQLDILVRITEHTKQYIKNDMNKMSNISNEIQQLYDKGLKEIDLLTDAAENEDAVSAKQHFHAAMTTFKEIRIAISGLESETVPLQPSTIQSQTVKKYEWNIKKLKDVSLKLNANINFESIDGLMNLAKKNLTEGNIGQNQQTLDKIADKGRKIQKLLYDISQEGKFDRAKQFAIEYTKNVNKLIESAKKMGLSDTVGKLENSKTIIIHANTTNQIVNQHKIIIILKYKIEQANYLQQAKLLQLKSVISSLENQAKILADQVTEDNAAKYFLKNIFYLIDEAKKDLKNSPESVPGKITEIKNLLIKTERLINNSS</sequence>
<dbReference type="EMBL" id="KF901148">
    <property type="protein sequence ID" value="AIF19805.1"/>
    <property type="molecule type" value="Genomic_DNA"/>
</dbReference>
<evidence type="ECO:0000313" key="1">
    <source>
        <dbReference type="EMBL" id="AIF19805.1"/>
    </source>
</evidence>
<organism evidence="1">
    <name type="scientific">uncultured marine thaumarchaeote KM3_87_G04</name>
    <dbReference type="NCBI Taxonomy" id="1456330"/>
    <lineage>
        <taxon>Archaea</taxon>
        <taxon>Nitrososphaerota</taxon>
        <taxon>environmental samples</taxon>
    </lineage>
</organism>
<name>A0A075HW53_9ARCH</name>
<reference evidence="1" key="1">
    <citation type="journal article" date="2014" name="Genome Biol. Evol.">
        <title>Pangenome evidence for extensive interdomain horizontal transfer affecting lineage core and shell genes in uncultured planktonic thaumarchaeota and euryarchaeota.</title>
        <authorList>
            <person name="Deschamps P."/>
            <person name="Zivanovic Y."/>
            <person name="Moreira D."/>
            <person name="Rodriguez-Valera F."/>
            <person name="Lopez-Garcia P."/>
        </authorList>
    </citation>
    <scope>NUCLEOTIDE SEQUENCE</scope>
</reference>
<accession>A0A075HW53</accession>
<proteinExistence type="predicted"/>